<reference evidence="1" key="1">
    <citation type="submission" date="2020-07" db="EMBL/GenBank/DDBJ databases">
        <authorList>
            <person name="Nazaruddin N."/>
        </authorList>
    </citation>
    <scope>NUCLEOTIDE SEQUENCE</scope>
</reference>
<gene>
    <name evidence="1" type="ORF">MHI_LOCUS690199</name>
</gene>
<feature type="non-terminal residue" evidence="1">
    <location>
        <position position="35"/>
    </location>
</feature>
<evidence type="ECO:0000313" key="1">
    <source>
        <dbReference type="EMBL" id="CAD1476816.1"/>
    </source>
</evidence>
<protein>
    <submittedName>
        <fullName evidence="1">Uncharacterized protein</fullName>
    </submittedName>
</protein>
<dbReference type="Proteomes" id="UP000752696">
    <property type="component" value="Unassembled WGS sequence"/>
</dbReference>
<name>A0A6V7HCM5_9HYME</name>
<dbReference type="AlphaFoldDB" id="A0A6V7HCM5"/>
<dbReference type="EMBL" id="CAJDYZ010009597">
    <property type="protein sequence ID" value="CAD1476816.1"/>
    <property type="molecule type" value="Genomic_DNA"/>
</dbReference>
<sequence length="35" mass="4157">TCVKNSISENKYKSTQDYKALISIVFQNIKRFIFE</sequence>
<comment type="caution">
    <text evidence="1">The sequence shown here is derived from an EMBL/GenBank/DDBJ whole genome shotgun (WGS) entry which is preliminary data.</text>
</comment>
<organism evidence="1 2">
    <name type="scientific">Heterotrigona itama</name>
    <dbReference type="NCBI Taxonomy" id="395501"/>
    <lineage>
        <taxon>Eukaryota</taxon>
        <taxon>Metazoa</taxon>
        <taxon>Ecdysozoa</taxon>
        <taxon>Arthropoda</taxon>
        <taxon>Hexapoda</taxon>
        <taxon>Insecta</taxon>
        <taxon>Pterygota</taxon>
        <taxon>Neoptera</taxon>
        <taxon>Endopterygota</taxon>
        <taxon>Hymenoptera</taxon>
        <taxon>Apocrita</taxon>
        <taxon>Aculeata</taxon>
        <taxon>Apoidea</taxon>
        <taxon>Anthophila</taxon>
        <taxon>Apidae</taxon>
        <taxon>Heterotrigona</taxon>
    </lineage>
</organism>
<proteinExistence type="predicted"/>
<feature type="non-terminal residue" evidence="1">
    <location>
        <position position="1"/>
    </location>
</feature>
<accession>A0A6V7HCM5</accession>
<evidence type="ECO:0000313" key="2">
    <source>
        <dbReference type="Proteomes" id="UP000752696"/>
    </source>
</evidence>
<keyword evidence="2" id="KW-1185">Reference proteome</keyword>